<feature type="compositionally biased region" description="Basic and acidic residues" evidence="1">
    <location>
        <begin position="535"/>
        <end position="549"/>
    </location>
</feature>
<sequence length="575" mass="65134">MVCTIEHCDGTQIATVDFFPKTRKWRGTKGSKRGANKKGQDSDEGEGASPPPWIRLRFGTAPINNLSDSGSDSSTANIPSFPDTATTTKKELAARTQDAQDAYANMSPSKNLNRDEALSEVDVTKFKELPSYPWQANSCWLDASLEALYSALNYGDWNGFEILFNEDMNWTPPSLTYYFYLTMRGHRSWPISTFSVKNGPVQELQTLRDGFRTFLYKMKVVEGPEDSYQDGLGWFQGVIAPRRSHVTNEKCKRYFTLSYRTIELCLGHSSDPTLADHIKVHRASRECAVVDKPWIQDFEMHQGKIKTWFNFLTHMATACKGTAVSCWRGKHCSSEAISVKLWTWIPIILTIEPANMAGQSHLDFVDLIERNWDFPCTLAPLTLREAKEKGLEYVVVSRIFKNHNHFITRSIVPTPGGKPVVFTYDGMKHAGFSQLERGSIDDLMTGSSPPVPKGYHTYAVIYRLHGGPSAQDYFASHQLELIQKKLHVNLVTPSFLLPGFREMAENERVWVTSHYSSQPRSWEFCRSQPKPVHKKNIEVKSGKEKETKHLSVPPISALPDDFDTEDQVENDSNND</sequence>
<comment type="caution">
    <text evidence="2">The sequence shown here is derived from an EMBL/GenBank/DDBJ whole genome shotgun (WGS) entry which is preliminary data.</text>
</comment>
<feature type="compositionally biased region" description="Polar residues" evidence="1">
    <location>
        <begin position="65"/>
        <end position="87"/>
    </location>
</feature>
<evidence type="ECO:0000256" key="1">
    <source>
        <dbReference type="SAM" id="MobiDB-lite"/>
    </source>
</evidence>
<dbReference type="Proteomes" id="UP001175226">
    <property type="component" value="Unassembled WGS sequence"/>
</dbReference>
<dbReference type="AlphaFoldDB" id="A0AA39J446"/>
<feature type="region of interest" description="Disordered" evidence="1">
    <location>
        <begin position="24"/>
        <end position="53"/>
    </location>
</feature>
<dbReference type="EMBL" id="JAUEPT010000060">
    <property type="protein sequence ID" value="KAK0435787.1"/>
    <property type="molecule type" value="Genomic_DNA"/>
</dbReference>
<protein>
    <submittedName>
        <fullName evidence="2">Uncharacterized protein</fullName>
    </submittedName>
</protein>
<feature type="region of interest" description="Disordered" evidence="1">
    <location>
        <begin position="65"/>
        <end position="91"/>
    </location>
</feature>
<evidence type="ECO:0000313" key="2">
    <source>
        <dbReference type="EMBL" id="KAK0435787.1"/>
    </source>
</evidence>
<feature type="compositionally biased region" description="Acidic residues" evidence="1">
    <location>
        <begin position="560"/>
        <end position="575"/>
    </location>
</feature>
<accession>A0AA39J446</accession>
<keyword evidence="3" id="KW-1185">Reference proteome</keyword>
<gene>
    <name evidence="2" type="ORF">EV421DRAFT_1740054</name>
</gene>
<name>A0AA39J446_9AGAR</name>
<evidence type="ECO:0000313" key="3">
    <source>
        <dbReference type="Proteomes" id="UP001175226"/>
    </source>
</evidence>
<reference evidence="2" key="1">
    <citation type="submission" date="2023-06" db="EMBL/GenBank/DDBJ databases">
        <authorList>
            <consortium name="Lawrence Berkeley National Laboratory"/>
            <person name="Ahrendt S."/>
            <person name="Sahu N."/>
            <person name="Indic B."/>
            <person name="Wong-Bajracharya J."/>
            <person name="Merenyi Z."/>
            <person name="Ke H.-M."/>
            <person name="Monk M."/>
            <person name="Kocsube S."/>
            <person name="Drula E."/>
            <person name="Lipzen A."/>
            <person name="Balint B."/>
            <person name="Henrissat B."/>
            <person name="Andreopoulos B."/>
            <person name="Martin F.M."/>
            <person name="Harder C.B."/>
            <person name="Rigling D."/>
            <person name="Ford K.L."/>
            <person name="Foster G.D."/>
            <person name="Pangilinan J."/>
            <person name="Papanicolaou A."/>
            <person name="Barry K."/>
            <person name="LaButti K."/>
            <person name="Viragh M."/>
            <person name="Koriabine M."/>
            <person name="Yan M."/>
            <person name="Riley R."/>
            <person name="Champramary S."/>
            <person name="Plett K.L."/>
            <person name="Tsai I.J."/>
            <person name="Slot J."/>
            <person name="Sipos G."/>
            <person name="Plett J."/>
            <person name="Nagy L.G."/>
            <person name="Grigoriev I.V."/>
        </authorList>
    </citation>
    <scope>NUCLEOTIDE SEQUENCE</scope>
    <source>
        <strain evidence="2">FPL87.14</strain>
    </source>
</reference>
<feature type="compositionally biased region" description="Basic residues" evidence="1">
    <location>
        <begin position="24"/>
        <end position="36"/>
    </location>
</feature>
<proteinExistence type="predicted"/>
<feature type="region of interest" description="Disordered" evidence="1">
    <location>
        <begin position="533"/>
        <end position="575"/>
    </location>
</feature>
<organism evidence="2 3">
    <name type="scientific">Armillaria borealis</name>
    <dbReference type="NCBI Taxonomy" id="47425"/>
    <lineage>
        <taxon>Eukaryota</taxon>
        <taxon>Fungi</taxon>
        <taxon>Dikarya</taxon>
        <taxon>Basidiomycota</taxon>
        <taxon>Agaricomycotina</taxon>
        <taxon>Agaricomycetes</taxon>
        <taxon>Agaricomycetidae</taxon>
        <taxon>Agaricales</taxon>
        <taxon>Marasmiineae</taxon>
        <taxon>Physalacriaceae</taxon>
        <taxon>Armillaria</taxon>
    </lineage>
</organism>